<feature type="domain" description="ParB-like N-terminal" evidence="2">
    <location>
        <begin position="27"/>
        <end position="117"/>
    </location>
</feature>
<dbReference type="GO" id="GO:0003677">
    <property type="term" value="F:DNA binding"/>
    <property type="evidence" value="ECO:0007669"/>
    <property type="project" value="InterPro"/>
</dbReference>
<dbReference type="EMBL" id="NIHW01000016">
    <property type="protein sequence ID" value="PLT87023.1"/>
    <property type="molecule type" value="Genomic_DNA"/>
</dbReference>
<dbReference type="InterPro" id="IPR003115">
    <property type="entry name" value="ParB_N"/>
</dbReference>
<dbReference type="NCBIfam" id="TIGR00180">
    <property type="entry name" value="parB_part"/>
    <property type="match status" value="1"/>
</dbReference>
<dbReference type="SUPFAM" id="SSF110849">
    <property type="entry name" value="ParB/Sulfiredoxin"/>
    <property type="match status" value="1"/>
</dbReference>
<protein>
    <submittedName>
        <fullName evidence="3">Chromosome partitioning protein ParB</fullName>
    </submittedName>
</protein>
<dbReference type="AlphaFoldDB" id="A0A2N5Q065"/>
<dbReference type="Proteomes" id="UP000234840">
    <property type="component" value="Unassembled WGS sequence"/>
</dbReference>
<proteinExistence type="inferred from homology"/>
<dbReference type="InterPro" id="IPR036086">
    <property type="entry name" value="ParB/Sulfiredoxin_sf"/>
</dbReference>
<reference evidence="3 4" key="1">
    <citation type="journal article" date="2017" name="Genome Med.">
        <title>A novel Ruminococcus gnavus clade enriched in inflammatory bowel disease patients.</title>
        <authorList>
            <person name="Hall A.B."/>
            <person name="Yassour M."/>
            <person name="Sauk J."/>
            <person name="Garner A."/>
            <person name="Jiang X."/>
            <person name="Arthur T."/>
            <person name="Lagoudas G.K."/>
            <person name="Vatanen T."/>
            <person name="Fornelos N."/>
            <person name="Wilson R."/>
            <person name="Bertha M."/>
            <person name="Cohen M."/>
            <person name="Garber J."/>
            <person name="Khalili H."/>
            <person name="Gevers D."/>
            <person name="Ananthakrishnan A.N."/>
            <person name="Kugathasan S."/>
            <person name="Lander E.S."/>
            <person name="Blainey P."/>
            <person name="Vlamakis H."/>
            <person name="Xavier R.J."/>
            <person name="Huttenhower C."/>
        </authorList>
    </citation>
    <scope>NUCLEOTIDE SEQUENCE [LARGE SCALE GENOMIC DNA]</scope>
    <source>
        <strain evidence="3 4">RJX1128</strain>
    </source>
</reference>
<dbReference type="Pfam" id="PF02195">
    <property type="entry name" value="ParB_N"/>
    <property type="match status" value="1"/>
</dbReference>
<dbReference type="CDD" id="cd16407">
    <property type="entry name" value="ParB_N_like"/>
    <property type="match status" value="1"/>
</dbReference>
<dbReference type="GO" id="GO:0005694">
    <property type="term" value="C:chromosome"/>
    <property type="evidence" value="ECO:0007669"/>
    <property type="project" value="TreeGrafter"/>
</dbReference>
<comment type="caution">
    <text evidence="3">The sequence shown here is derived from an EMBL/GenBank/DDBJ whole genome shotgun (WGS) entry which is preliminary data.</text>
</comment>
<name>A0A2N5Q065_MEDGN</name>
<sequence>MKQRVGEKIKLTSFNDLMGIPEGESSVEIEIKRIVPFQNHPFKVKDDEKMEELMESIRLQGILTPVLVRPDDTDGYEMISGHRRMHAAQRLGLETIPAIVKEMTDDESTIAMVNANIQREELLPSERAFAYKMKLEAMKRQGSRRDLTSGQNVPKLATDTIGAENGESGRQVKRYIRLTELIPELLDMVDEKRLGFTIAVDISYISQDIQKWLYEYIKENGVIKPEQVAKLREHLQHSKINQMEMIQLLNGSLKGRIPSKKVTLSEKKLYKYFPPHYSASEMEGVIVTLLEEWKQRQAGE</sequence>
<organism evidence="3 4">
    <name type="scientific">Mediterraneibacter gnavus</name>
    <name type="common">Ruminococcus gnavus</name>
    <dbReference type="NCBI Taxonomy" id="33038"/>
    <lineage>
        <taxon>Bacteria</taxon>
        <taxon>Bacillati</taxon>
        <taxon>Bacillota</taxon>
        <taxon>Clostridia</taxon>
        <taxon>Lachnospirales</taxon>
        <taxon>Lachnospiraceae</taxon>
        <taxon>Mediterraneibacter</taxon>
    </lineage>
</organism>
<dbReference type="PANTHER" id="PTHR33375:SF1">
    <property type="entry name" value="CHROMOSOME-PARTITIONING PROTEIN PARB-RELATED"/>
    <property type="match status" value="1"/>
</dbReference>
<evidence type="ECO:0000259" key="2">
    <source>
        <dbReference type="SMART" id="SM00470"/>
    </source>
</evidence>
<evidence type="ECO:0000313" key="4">
    <source>
        <dbReference type="Proteomes" id="UP000234840"/>
    </source>
</evidence>
<evidence type="ECO:0000256" key="1">
    <source>
        <dbReference type="ARBA" id="ARBA00006295"/>
    </source>
</evidence>
<dbReference type="SMART" id="SM00470">
    <property type="entry name" value="ParB"/>
    <property type="match status" value="1"/>
</dbReference>
<dbReference type="GO" id="GO:0007059">
    <property type="term" value="P:chromosome segregation"/>
    <property type="evidence" value="ECO:0007669"/>
    <property type="project" value="TreeGrafter"/>
</dbReference>
<dbReference type="InterPro" id="IPR050336">
    <property type="entry name" value="Chromosome_partition/occlusion"/>
</dbReference>
<dbReference type="Gene3D" id="1.10.10.2830">
    <property type="match status" value="1"/>
</dbReference>
<comment type="similarity">
    <text evidence="1">Belongs to the ParB family.</text>
</comment>
<evidence type="ECO:0000313" key="3">
    <source>
        <dbReference type="EMBL" id="PLT87023.1"/>
    </source>
</evidence>
<accession>A0A2N5Q065</accession>
<dbReference type="SUPFAM" id="SSF109709">
    <property type="entry name" value="KorB DNA-binding domain-like"/>
    <property type="match status" value="1"/>
</dbReference>
<dbReference type="PANTHER" id="PTHR33375">
    <property type="entry name" value="CHROMOSOME-PARTITIONING PROTEIN PARB-RELATED"/>
    <property type="match status" value="1"/>
</dbReference>
<dbReference type="Gene3D" id="3.90.1530.30">
    <property type="match status" value="1"/>
</dbReference>
<dbReference type="RefSeq" id="WP_101882426.1">
    <property type="nucleotide sequence ID" value="NZ_NIHW01000016.1"/>
</dbReference>
<gene>
    <name evidence="3" type="ORF">CDL20_07785</name>
</gene>
<dbReference type="InterPro" id="IPR004437">
    <property type="entry name" value="ParB/RepB/Spo0J"/>
</dbReference>